<proteinExistence type="predicted"/>
<name>A0A2W7PKE6_9RHOB</name>
<protein>
    <submittedName>
        <fullName evidence="2">Uncharacterized protein</fullName>
    </submittedName>
</protein>
<evidence type="ECO:0000313" key="3">
    <source>
        <dbReference type="Proteomes" id="UP000249364"/>
    </source>
</evidence>
<dbReference type="EMBL" id="QKZQ01000028">
    <property type="protein sequence ID" value="PZX36744.1"/>
    <property type="molecule type" value="Genomic_DNA"/>
</dbReference>
<sequence length="196" mass="20524">MVEFVDADVIEGVRREAAQVADPPDGLDRGEKDVGAFVLLCAIEAAEPGLGPDPAERGHRLGQDLIPMGHEQHLGEGTAVEGGQPGLAQPCGQHDQTCPVPGGARGGQRRQCSALDRVRFWRLGRGLVHDDPLCQIGQGRALPPGGIDGDPVLGQRAGLGMGPAIIKGPRHNIGSAFGSSIRHRWSAQFGTGSNCR</sequence>
<comment type="caution">
    <text evidence="2">The sequence shown here is derived from an EMBL/GenBank/DDBJ whole genome shotgun (WGS) entry which is preliminary data.</text>
</comment>
<accession>A0A2W7PKE6</accession>
<keyword evidence="3" id="KW-1185">Reference proteome</keyword>
<reference evidence="2 3" key="1">
    <citation type="submission" date="2018-06" db="EMBL/GenBank/DDBJ databases">
        <title>Genomic Encyclopedia of Archaeal and Bacterial Type Strains, Phase II (KMG-II): from individual species to whole genera.</title>
        <authorList>
            <person name="Goeker M."/>
        </authorList>
    </citation>
    <scope>NUCLEOTIDE SEQUENCE [LARGE SCALE GENOMIC DNA]</scope>
    <source>
        <strain evidence="2 3">DSM 13087</strain>
    </source>
</reference>
<dbReference type="AlphaFoldDB" id="A0A2W7PKE6"/>
<evidence type="ECO:0000256" key="1">
    <source>
        <dbReference type="SAM" id="MobiDB-lite"/>
    </source>
</evidence>
<dbReference type="Proteomes" id="UP000249364">
    <property type="component" value="Unassembled WGS sequence"/>
</dbReference>
<evidence type="ECO:0000313" key="2">
    <source>
        <dbReference type="EMBL" id="PZX36744.1"/>
    </source>
</evidence>
<organism evidence="2 3">
    <name type="scientific">Roseinatronobacter thiooxidans</name>
    <dbReference type="NCBI Taxonomy" id="121821"/>
    <lineage>
        <taxon>Bacteria</taxon>
        <taxon>Pseudomonadati</taxon>
        <taxon>Pseudomonadota</taxon>
        <taxon>Alphaproteobacteria</taxon>
        <taxon>Rhodobacterales</taxon>
        <taxon>Paracoccaceae</taxon>
        <taxon>Roseinatronobacter</taxon>
    </lineage>
</organism>
<feature type="region of interest" description="Disordered" evidence="1">
    <location>
        <begin position="75"/>
        <end position="108"/>
    </location>
</feature>
<gene>
    <name evidence="2" type="ORF">LY56_03393</name>
</gene>